<reference evidence="3" key="1">
    <citation type="submission" date="2023-03" db="EMBL/GenBank/DDBJ databases">
        <title>Massive genome expansion in bonnet fungi (Mycena s.s.) driven by repeated elements and novel gene families across ecological guilds.</title>
        <authorList>
            <consortium name="Lawrence Berkeley National Laboratory"/>
            <person name="Harder C.B."/>
            <person name="Miyauchi S."/>
            <person name="Viragh M."/>
            <person name="Kuo A."/>
            <person name="Thoen E."/>
            <person name="Andreopoulos B."/>
            <person name="Lu D."/>
            <person name="Skrede I."/>
            <person name="Drula E."/>
            <person name="Henrissat B."/>
            <person name="Morin E."/>
            <person name="Kohler A."/>
            <person name="Barry K."/>
            <person name="LaButti K."/>
            <person name="Morin E."/>
            <person name="Salamov A."/>
            <person name="Lipzen A."/>
            <person name="Mereny Z."/>
            <person name="Hegedus B."/>
            <person name="Baldrian P."/>
            <person name="Stursova M."/>
            <person name="Weitz H."/>
            <person name="Taylor A."/>
            <person name="Grigoriev I.V."/>
            <person name="Nagy L.G."/>
            <person name="Martin F."/>
            <person name="Kauserud H."/>
        </authorList>
    </citation>
    <scope>NUCLEOTIDE SEQUENCE</scope>
    <source>
        <strain evidence="3">CBHHK002</strain>
    </source>
</reference>
<dbReference type="Proteomes" id="UP001218218">
    <property type="component" value="Unassembled WGS sequence"/>
</dbReference>
<dbReference type="EMBL" id="JARIHO010000053">
    <property type="protein sequence ID" value="KAJ7320906.1"/>
    <property type="molecule type" value="Genomic_DNA"/>
</dbReference>
<accession>A0AAD7EFG5</accession>
<name>A0AAD7EFG5_9AGAR</name>
<feature type="compositionally biased region" description="Basic and acidic residues" evidence="1">
    <location>
        <begin position="637"/>
        <end position="647"/>
    </location>
</feature>
<dbReference type="InterPro" id="IPR046496">
    <property type="entry name" value="DUF6589"/>
</dbReference>
<feature type="compositionally biased region" description="Acidic residues" evidence="1">
    <location>
        <begin position="659"/>
        <end position="675"/>
    </location>
</feature>
<evidence type="ECO:0000259" key="2">
    <source>
        <dbReference type="Pfam" id="PF20231"/>
    </source>
</evidence>
<evidence type="ECO:0000313" key="4">
    <source>
        <dbReference type="Proteomes" id="UP001218218"/>
    </source>
</evidence>
<dbReference type="AlphaFoldDB" id="A0AAD7EFG5"/>
<sequence length="1047" mass="117649">MNPPLLLPALVPVPLQPDFPHTQPRLRQQKKSAEQKLEAKFEALERLLKEQFPFDTLGHFLQVLFYNPTRSEPDPRGRTHCLVVSQFLRGRSDIKMSDILPLMYHHKSSYPTSRTEHVSEQKLMFSTTEPTLNEIHHARPFISTWAVNLVAAEARRQVGRATRDDPDDPEDHTRLCARTNGRSGAHVVSWKELLSNFSMKSIHDKFRVRVPLPIFLTEAMAAPKSKGVYFVRKRRPHPFIQVGAISSFIISRNRYANGHLAVILGVWLFACKSHIDVKRVFCRFGYSVSDTTARNALNSMTVASLDDLRTDITTATDEGTTHGFLILDNVQEYCDVWEQGIGRTSELKVGCAGTWVKADDCAPGAFDAKPYYDKVALQERKTLTSDSLFDDIDWTSMRVAIPLQWARALVEYIPQLQHFTTELNAMFRTGLASNYRMREGRKTECQPLPTNAEHSTELQGMARAVADFNRSVGISSEDPGKTLQWIRGDGASYALLLNLSTYLGPTGTFKNVIATPELWHTGATDLNSTAANHYGPSTSKDPSSLSKCSNIAGLKRPSNIKSCDYYPTRRNLTLIWTAHVLDCWRIELETDDLRDFFNDPKTLNPFPDFEFLLGRAGMLVDKYATQSAIQASLTLKDSTDRTRESKVKAGSAWTAETTATDDDSEPPGLSEIEEPDTPRNASVPLPSKAPNDAPKVHEEKEGFTGDRVLRNSQIFMQDFGWWVEFAHSIPEGDIGRALTSHQIWIFKFAGSSHANYVNYLLEVYCLLCYEASKDLKNAILNNWLLNIKGELGRWLPGDQHQEHYNKWTEYMMKKHGGEFDEPFYRQTISPNVHHFLLIKEEVETSFDFQSRGQTHTSPSLSDELALLLRAFKEEEVHLFRSGRSLGHAAVNQFARGWRRLDEKLDAFLTKSTVHGDFLQEIRRRAEVDGGADTEIQMRSDSPAESIPSSDLTDEGFRAPSASSVRSASSNGEPVDPNEPEDDGEDLSDAQLTSGPGLGMVVDAESGLLVDADDEGEEEDGSGDEVEDIDEEPDVELKTEDEDSEDDF</sequence>
<feature type="compositionally biased region" description="Acidic residues" evidence="1">
    <location>
        <begin position="975"/>
        <end position="987"/>
    </location>
</feature>
<feature type="compositionally biased region" description="Low complexity" evidence="1">
    <location>
        <begin position="957"/>
        <end position="969"/>
    </location>
</feature>
<evidence type="ECO:0000256" key="1">
    <source>
        <dbReference type="SAM" id="MobiDB-lite"/>
    </source>
</evidence>
<feature type="region of interest" description="Disordered" evidence="1">
    <location>
        <begin position="637"/>
        <end position="702"/>
    </location>
</feature>
<gene>
    <name evidence="3" type="ORF">DFH08DRAFT_789119</name>
</gene>
<feature type="domain" description="DUF6589" evidence="2">
    <location>
        <begin position="379"/>
        <end position="855"/>
    </location>
</feature>
<dbReference type="Pfam" id="PF20231">
    <property type="entry name" value="DUF6589"/>
    <property type="match status" value="1"/>
</dbReference>
<protein>
    <recommendedName>
        <fullName evidence="2">DUF6589 domain-containing protein</fullName>
    </recommendedName>
</protein>
<proteinExistence type="predicted"/>
<feature type="region of interest" description="Disordered" evidence="1">
    <location>
        <begin position="928"/>
        <end position="1047"/>
    </location>
</feature>
<comment type="caution">
    <text evidence="3">The sequence shown here is derived from an EMBL/GenBank/DDBJ whole genome shotgun (WGS) entry which is preliminary data.</text>
</comment>
<evidence type="ECO:0000313" key="3">
    <source>
        <dbReference type="EMBL" id="KAJ7320906.1"/>
    </source>
</evidence>
<organism evidence="3 4">
    <name type="scientific">Mycena albidolilacea</name>
    <dbReference type="NCBI Taxonomy" id="1033008"/>
    <lineage>
        <taxon>Eukaryota</taxon>
        <taxon>Fungi</taxon>
        <taxon>Dikarya</taxon>
        <taxon>Basidiomycota</taxon>
        <taxon>Agaricomycotina</taxon>
        <taxon>Agaricomycetes</taxon>
        <taxon>Agaricomycetidae</taxon>
        <taxon>Agaricales</taxon>
        <taxon>Marasmiineae</taxon>
        <taxon>Mycenaceae</taxon>
        <taxon>Mycena</taxon>
    </lineage>
</organism>
<feature type="compositionally biased region" description="Acidic residues" evidence="1">
    <location>
        <begin position="1010"/>
        <end position="1047"/>
    </location>
</feature>
<keyword evidence="4" id="KW-1185">Reference proteome</keyword>